<dbReference type="AlphaFoldDB" id="A0AAD5X2W4"/>
<dbReference type="PRINTS" id="PR00625">
    <property type="entry name" value="JDOMAIN"/>
</dbReference>
<dbReference type="InterPro" id="IPR008971">
    <property type="entry name" value="HSP40/DnaJ_pept-bd"/>
</dbReference>
<dbReference type="FunFam" id="2.60.260.20:FF:000006">
    <property type="entry name" value="DnaJ subfamily B member 13"/>
    <property type="match status" value="1"/>
</dbReference>
<dbReference type="Gene3D" id="2.60.260.20">
    <property type="entry name" value="Urease metallochaperone UreE, N-terminal domain"/>
    <property type="match status" value="2"/>
</dbReference>
<dbReference type="InterPro" id="IPR036869">
    <property type="entry name" value="J_dom_sf"/>
</dbReference>
<evidence type="ECO:0000259" key="2">
    <source>
        <dbReference type="PROSITE" id="PS50076"/>
    </source>
</evidence>
<keyword evidence="4" id="KW-1185">Reference proteome</keyword>
<evidence type="ECO:0000256" key="1">
    <source>
        <dbReference type="ARBA" id="ARBA00023186"/>
    </source>
</evidence>
<dbReference type="PANTHER" id="PTHR24078">
    <property type="entry name" value="DNAJ HOMOLOG SUBFAMILY C MEMBER"/>
    <property type="match status" value="1"/>
</dbReference>
<dbReference type="Pfam" id="PF01556">
    <property type="entry name" value="DnaJ_C"/>
    <property type="match status" value="1"/>
</dbReference>
<dbReference type="GO" id="GO:0006457">
    <property type="term" value="P:protein folding"/>
    <property type="evidence" value="ECO:0007669"/>
    <property type="project" value="InterPro"/>
</dbReference>
<sequence>MSLPPDYYKLLTTDRSTDEDGVKRAFRKMALKWHPQKNKSPEAPDRFLKICEAYDVLSDAQRRAVYDQYGVDGLKNGVPAREGYEGYPGGYQYHNNPEETFAHFFGGKNPFADFFSSHIEPTPALFGSKFGGLLGMNRPHNPATSPPSKPPATEKDLLLTLEELYTGTVKKMKVSRKVLNDDEMTTSVADKILTIEVGRGWKEGTRVTFAREGDQGANQIPADIVFIVKQIPHPTLQRDGNDLIYTADLPLVKSLTGTIIDFKTLDGRILKIPVNEIVHTTYQKVIQNEGMPISKTPDNRGNLVIRFRLKFPTYLNEEQKAALRSVLAQ</sequence>
<dbReference type="InterPro" id="IPR001623">
    <property type="entry name" value="DnaJ_domain"/>
</dbReference>
<dbReference type="CDD" id="cd10747">
    <property type="entry name" value="DnaJ_C"/>
    <property type="match status" value="1"/>
</dbReference>
<dbReference type="FunFam" id="2.60.260.20:FF:000002">
    <property type="entry name" value="Dnaj homolog subfamily b member"/>
    <property type="match status" value="1"/>
</dbReference>
<evidence type="ECO:0000313" key="4">
    <source>
        <dbReference type="Proteomes" id="UP001212841"/>
    </source>
</evidence>
<dbReference type="Pfam" id="PF00226">
    <property type="entry name" value="DnaJ"/>
    <property type="match status" value="1"/>
</dbReference>
<dbReference type="GO" id="GO:0051082">
    <property type="term" value="F:unfolded protein binding"/>
    <property type="evidence" value="ECO:0007669"/>
    <property type="project" value="InterPro"/>
</dbReference>
<keyword evidence="1" id="KW-0143">Chaperone</keyword>
<organism evidence="3 4">
    <name type="scientific">Rhizophlyctis rosea</name>
    <dbReference type="NCBI Taxonomy" id="64517"/>
    <lineage>
        <taxon>Eukaryota</taxon>
        <taxon>Fungi</taxon>
        <taxon>Fungi incertae sedis</taxon>
        <taxon>Chytridiomycota</taxon>
        <taxon>Chytridiomycota incertae sedis</taxon>
        <taxon>Chytridiomycetes</taxon>
        <taxon>Rhizophlyctidales</taxon>
        <taxon>Rhizophlyctidaceae</taxon>
        <taxon>Rhizophlyctis</taxon>
    </lineage>
</organism>
<dbReference type="SUPFAM" id="SSF46565">
    <property type="entry name" value="Chaperone J-domain"/>
    <property type="match status" value="1"/>
</dbReference>
<proteinExistence type="predicted"/>
<dbReference type="GO" id="GO:0006413">
    <property type="term" value="P:translational initiation"/>
    <property type="evidence" value="ECO:0007669"/>
    <property type="project" value="TreeGrafter"/>
</dbReference>
<reference evidence="3" key="1">
    <citation type="submission" date="2020-05" db="EMBL/GenBank/DDBJ databases">
        <title>Phylogenomic resolution of chytrid fungi.</title>
        <authorList>
            <person name="Stajich J.E."/>
            <person name="Amses K."/>
            <person name="Simmons R."/>
            <person name="Seto K."/>
            <person name="Myers J."/>
            <person name="Bonds A."/>
            <person name="Quandt C.A."/>
            <person name="Barry K."/>
            <person name="Liu P."/>
            <person name="Grigoriev I."/>
            <person name="Longcore J.E."/>
            <person name="James T.Y."/>
        </authorList>
    </citation>
    <scope>NUCLEOTIDE SEQUENCE</scope>
    <source>
        <strain evidence="3">JEL0318</strain>
    </source>
</reference>
<evidence type="ECO:0000313" key="3">
    <source>
        <dbReference type="EMBL" id="KAJ3053573.1"/>
    </source>
</evidence>
<comment type="caution">
    <text evidence="3">The sequence shown here is derived from an EMBL/GenBank/DDBJ whole genome shotgun (WGS) entry which is preliminary data.</text>
</comment>
<dbReference type="InterPro" id="IPR002939">
    <property type="entry name" value="DnaJ_C"/>
</dbReference>
<dbReference type="PROSITE" id="PS50076">
    <property type="entry name" value="DNAJ_2"/>
    <property type="match status" value="1"/>
</dbReference>
<protein>
    <submittedName>
        <fullName evidence="3">DnaJ sub B member 13</fullName>
    </submittedName>
</protein>
<gene>
    <name evidence="3" type="primary">DNAJB13</name>
    <name evidence="3" type="ORF">HK097_003950</name>
</gene>
<feature type="domain" description="J" evidence="2">
    <location>
        <begin position="6"/>
        <end position="70"/>
    </location>
</feature>
<dbReference type="FunFam" id="1.10.287.110:FF:000106">
    <property type="entry name" value="Putative heat shock protein-like protein"/>
    <property type="match status" value="1"/>
</dbReference>
<dbReference type="CDD" id="cd06257">
    <property type="entry name" value="DnaJ"/>
    <property type="match status" value="1"/>
</dbReference>
<dbReference type="SMART" id="SM00271">
    <property type="entry name" value="DnaJ"/>
    <property type="match status" value="1"/>
</dbReference>
<dbReference type="Proteomes" id="UP001212841">
    <property type="component" value="Unassembled WGS sequence"/>
</dbReference>
<dbReference type="Gene3D" id="1.10.287.110">
    <property type="entry name" value="DnaJ domain"/>
    <property type="match status" value="1"/>
</dbReference>
<dbReference type="InterPro" id="IPR051339">
    <property type="entry name" value="DnaJ_subfamily_B"/>
</dbReference>
<dbReference type="GO" id="GO:0051087">
    <property type="term" value="F:protein-folding chaperone binding"/>
    <property type="evidence" value="ECO:0007669"/>
    <property type="project" value="TreeGrafter"/>
</dbReference>
<dbReference type="SUPFAM" id="SSF49493">
    <property type="entry name" value="HSP40/DnaJ peptide-binding domain"/>
    <property type="match status" value="2"/>
</dbReference>
<dbReference type="GO" id="GO:0005829">
    <property type="term" value="C:cytosol"/>
    <property type="evidence" value="ECO:0007669"/>
    <property type="project" value="TreeGrafter"/>
</dbReference>
<accession>A0AAD5X2W4</accession>
<dbReference type="EMBL" id="JADGJD010000198">
    <property type="protein sequence ID" value="KAJ3053573.1"/>
    <property type="molecule type" value="Genomic_DNA"/>
</dbReference>
<name>A0AAD5X2W4_9FUNG</name>
<dbReference type="PANTHER" id="PTHR24078:SF553">
    <property type="entry name" value="DNAJ HOMOLOG SUBFAMILY B MEMBER 5"/>
    <property type="match status" value="1"/>
</dbReference>